<name>A0AA87Q1B6_RHIRH</name>
<feature type="transmembrane region" description="Helical" evidence="1">
    <location>
        <begin position="167"/>
        <end position="191"/>
    </location>
</feature>
<dbReference type="AlphaFoldDB" id="A0AA87Q1B6"/>
<dbReference type="Pfam" id="PF06055">
    <property type="entry name" value="ExoD"/>
    <property type="match status" value="1"/>
</dbReference>
<evidence type="ECO:0008006" key="4">
    <source>
        <dbReference type="Google" id="ProtNLM"/>
    </source>
</evidence>
<evidence type="ECO:0000313" key="2">
    <source>
        <dbReference type="EMBL" id="GAJ93513.1"/>
    </source>
</evidence>
<keyword evidence="1" id="KW-1133">Transmembrane helix</keyword>
<keyword evidence="1" id="KW-0812">Transmembrane</keyword>
<proteinExistence type="predicted"/>
<gene>
    <name evidence="2" type="ORF">RRH01S_06_01340</name>
</gene>
<dbReference type="PANTHER" id="PTHR41795">
    <property type="entry name" value="EXOPOLYSACCHARIDE SYNTHESIS PROTEIN"/>
    <property type="match status" value="1"/>
</dbReference>
<keyword evidence="1" id="KW-0472">Membrane</keyword>
<evidence type="ECO:0000313" key="3">
    <source>
        <dbReference type="Proteomes" id="UP000026941"/>
    </source>
</evidence>
<organism evidence="2 3">
    <name type="scientific">Rhizobium rhizogenes NBRC 13257</name>
    <dbReference type="NCBI Taxonomy" id="1220581"/>
    <lineage>
        <taxon>Bacteria</taxon>
        <taxon>Pseudomonadati</taxon>
        <taxon>Pseudomonadota</taxon>
        <taxon>Alphaproteobacteria</taxon>
        <taxon>Hyphomicrobiales</taxon>
        <taxon>Rhizobiaceae</taxon>
        <taxon>Rhizobium/Agrobacterium group</taxon>
        <taxon>Rhizobium</taxon>
    </lineage>
</organism>
<dbReference type="EMBL" id="BAYX01000006">
    <property type="protein sequence ID" value="GAJ93513.1"/>
    <property type="molecule type" value="Genomic_DNA"/>
</dbReference>
<comment type="caution">
    <text evidence="2">The sequence shown here is derived from an EMBL/GenBank/DDBJ whole genome shotgun (WGS) entry which is preliminary data.</text>
</comment>
<feature type="transmembrane region" description="Helical" evidence="1">
    <location>
        <begin position="120"/>
        <end position="138"/>
    </location>
</feature>
<evidence type="ECO:0000256" key="1">
    <source>
        <dbReference type="SAM" id="Phobius"/>
    </source>
</evidence>
<dbReference type="PIRSF" id="PIRSF033239">
    <property type="entry name" value="ExoD"/>
    <property type="match status" value="1"/>
</dbReference>
<accession>A0AA87Q1B6</accession>
<sequence>MASVRLKELAKLAQSQGGVSVREVLSGLGRTSMAFTILFLALPALTPIPGPFGMVFGSALALVAVQIAMGRQTLWLPAFLNRRRLSSAVVDLVVRYSVPIIARVEAIIRPGRLVMFTGRMMQWLLAFPIFVLAIAIALPIPFGNFLPVLALTVISIALMARDGLVTLVGVILCLLAFAATAGLVHVAVASLSGIGS</sequence>
<feature type="transmembrane region" description="Helical" evidence="1">
    <location>
        <begin position="48"/>
        <end position="68"/>
    </location>
</feature>
<dbReference type="InterPro" id="IPR010331">
    <property type="entry name" value="ExoD"/>
</dbReference>
<dbReference type="PANTHER" id="PTHR41795:SF1">
    <property type="entry name" value="EXOPOLYSACCHARIDE SYNTHESIS PROTEIN"/>
    <property type="match status" value="1"/>
</dbReference>
<reference evidence="2 3" key="1">
    <citation type="submission" date="2014-05" db="EMBL/GenBank/DDBJ databases">
        <title>Whole genome shotgun sequence of Rhizobium rhizogenes NBRC 13257.</title>
        <authorList>
            <person name="Katano-Makiyama Y."/>
            <person name="Hosoyama A."/>
            <person name="Hashimoto M."/>
            <person name="Hosoyama Y."/>
            <person name="Noguchi M."/>
            <person name="Tsuchikane K."/>
            <person name="Kimura A."/>
            <person name="Ohji S."/>
            <person name="Ichikawa N."/>
            <person name="Yamazoe A."/>
            <person name="Fujita N."/>
        </authorList>
    </citation>
    <scope>NUCLEOTIDE SEQUENCE [LARGE SCALE GENOMIC DNA]</scope>
    <source>
        <strain evidence="2 3">NBRC 13257</strain>
    </source>
</reference>
<protein>
    <recommendedName>
        <fullName evidence="4">Exopolysaccharide biosynthesis protein</fullName>
    </recommendedName>
</protein>
<dbReference type="Proteomes" id="UP000026941">
    <property type="component" value="Unassembled WGS sequence"/>
</dbReference>